<dbReference type="EMBL" id="CAJFCV020000002">
    <property type="protein sequence ID" value="CAG9101519.1"/>
    <property type="molecule type" value="Genomic_DNA"/>
</dbReference>
<evidence type="ECO:0000256" key="1">
    <source>
        <dbReference type="SAM" id="MobiDB-lite"/>
    </source>
</evidence>
<protein>
    <submittedName>
        <fullName evidence="2">(pine wood nematode) hypothetical protein</fullName>
    </submittedName>
</protein>
<feature type="region of interest" description="Disordered" evidence="1">
    <location>
        <begin position="16"/>
        <end position="41"/>
    </location>
</feature>
<proteinExistence type="predicted"/>
<keyword evidence="3" id="KW-1185">Reference proteome</keyword>
<dbReference type="SMR" id="A0A7I8WYR8"/>
<name>A0A7I8WYR8_BURXY</name>
<organism evidence="2 3">
    <name type="scientific">Bursaphelenchus xylophilus</name>
    <name type="common">Pinewood nematode worm</name>
    <name type="synonym">Aphelenchoides xylophilus</name>
    <dbReference type="NCBI Taxonomy" id="6326"/>
    <lineage>
        <taxon>Eukaryota</taxon>
        <taxon>Metazoa</taxon>
        <taxon>Ecdysozoa</taxon>
        <taxon>Nematoda</taxon>
        <taxon>Chromadorea</taxon>
        <taxon>Rhabditida</taxon>
        <taxon>Tylenchina</taxon>
        <taxon>Tylenchomorpha</taxon>
        <taxon>Aphelenchoidea</taxon>
        <taxon>Aphelenchoididae</taxon>
        <taxon>Bursaphelenchus</taxon>
    </lineage>
</organism>
<reference evidence="2" key="1">
    <citation type="submission" date="2020-09" db="EMBL/GenBank/DDBJ databases">
        <authorList>
            <person name="Kikuchi T."/>
        </authorList>
    </citation>
    <scope>NUCLEOTIDE SEQUENCE</scope>
    <source>
        <strain evidence="2">Ka4C1</strain>
    </source>
</reference>
<dbReference type="Proteomes" id="UP000659654">
    <property type="component" value="Unassembled WGS sequence"/>
</dbReference>
<dbReference type="EMBL" id="CAJFDI010000002">
    <property type="protein sequence ID" value="CAD5217682.1"/>
    <property type="molecule type" value="Genomic_DNA"/>
</dbReference>
<evidence type="ECO:0000313" key="2">
    <source>
        <dbReference type="EMBL" id="CAD5217682.1"/>
    </source>
</evidence>
<sequence>MTYDLVDVEGAGSVKENLASNEKSTEKTVQKMQEASFDATKERGHPEWLKCFVCEKQKASHQSSAPCGFSFPRLARRLETVGCL</sequence>
<accession>A0A7I8WYR8</accession>
<evidence type="ECO:0000313" key="3">
    <source>
        <dbReference type="Proteomes" id="UP000659654"/>
    </source>
</evidence>
<gene>
    <name evidence="2" type="ORF">BXYJ_LOCUS5157</name>
</gene>
<dbReference type="AlphaFoldDB" id="A0A7I8WYR8"/>
<dbReference type="Proteomes" id="UP000582659">
    <property type="component" value="Unassembled WGS sequence"/>
</dbReference>
<comment type="caution">
    <text evidence="2">The sequence shown here is derived from an EMBL/GenBank/DDBJ whole genome shotgun (WGS) entry which is preliminary data.</text>
</comment>